<dbReference type="Gene3D" id="1.10.150.20">
    <property type="entry name" value="5' to 3' exonuclease, C-terminal subdomain"/>
    <property type="match status" value="1"/>
</dbReference>
<evidence type="ECO:0000256" key="21">
    <source>
        <dbReference type="ARBA" id="ARBA00054974"/>
    </source>
</evidence>
<keyword evidence="8 23" id="KW-0808">Transferase</keyword>
<evidence type="ECO:0000256" key="10">
    <source>
        <dbReference type="ARBA" id="ARBA00022705"/>
    </source>
</evidence>
<dbReference type="InterPro" id="IPR018944">
    <property type="entry name" value="DNA_pol_lambd_fingers_domain"/>
</dbReference>
<feature type="domain" description="BRCT" evidence="27">
    <location>
        <begin position="37"/>
        <end position="133"/>
    </location>
</feature>
<feature type="binding site" evidence="24">
    <location>
        <position position="427"/>
    </location>
    <ligand>
        <name>Mg(2+)</name>
        <dbReference type="ChEBI" id="CHEBI:18420"/>
    </ligand>
</feature>
<dbReference type="Pfam" id="PF16589">
    <property type="entry name" value="BRCT_2"/>
    <property type="match status" value="1"/>
</dbReference>
<keyword evidence="19 23" id="KW-0539">Nucleus</keyword>
<dbReference type="PIRSF" id="PIRSF000817">
    <property type="entry name" value="DNA_NT"/>
    <property type="match status" value="1"/>
</dbReference>
<evidence type="ECO:0000256" key="15">
    <source>
        <dbReference type="ARBA" id="ARBA00023125"/>
    </source>
</evidence>
<comment type="similarity">
    <text evidence="4 23">Belongs to the DNA polymerase type-X family.</text>
</comment>
<dbReference type="Proteomes" id="UP001314229">
    <property type="component" value="Unassembled WGS sequence"/>
</dbReference>
<dbReference type="FunFam" id="1.10.150.20:FF:000010">
    <property type="entry name" value="DNA polymerase lambda"/>
    <property type="match status" value="1"/>
</dbReference>
<dbReference type="SUPFAM" id="SSF81585">
    <property type="entry name" value="PsbU/PolX domain-like"/>
    <property type="match status" value="1"/>
</dbReference>
<dbReference type="GO" id="GO:0003677">
    <property type="term" value="F:DNA binding"/>
    <property type="evidence" value="ECO:0007669"/>
    <property type="project" value="UniProtKB-UniRule"/>
</dbReference>
<dbReference type="GO" id="GO:0006260">
    <property type="term" value="P:DNA replication"/>
    <property type="evidence" value="ECO:0007669"/>
    <property type="project" value="UniProtKB-KW"/>
</dbReference>
<evidence type="ECO:0000256" key="19">
    <source>
        <dbReference type="ARBA" id="ARBA00023242"/>
    </source>
</evidence>
<dbReference type="FunFam" id="3.30.210.10:FF:000001">
    <property type="entry name" value="DNA polymerase lambda"/>
    <property type="match status" value="1"/>
</dbReference>
<keyword evidence="15" id="KW-0238">DNA-binding</keyword>
<dbReference type="InterPro" id="IPR002008">
    <property type="entry name" value="DNA_pol_X_beta-like"/>
</dbReference>
<evidence type="ECO:0000256" key="20">
    <source>
        <dbReference type="ARBA" id="ARBA00049244"/>
    </source>
</evidence>
<keyword evidence="11 23" id="KW-0479">Metal-binding</keyword>
<dbReference type="InterPro" id="IPR010996">
    <property type="entry name" value="HHH_MUS81"/>
</dbReference>
<dbReference type="InterPro" id="IPR029398">
    <property type="entry name" value="PolB_thumb"/>
</dbReference>
<evidence type="ECO:0000313" key="29">
    <source>
        <dbReference type="Proteomes" id="UP001314229"/>
    </source>
</evidence>
<evidence type="ECO:0000256" key="4">
    <source>
        <dbReference type="ARBA" id="ARBA00008323"/>
    </source>
</evidence>
<keyword evidence="9 23" id="KW-0548">Nucleotidyltransferase</keyword>
<comment type="function">
    <text evidence="21">DNA polymerase that functions in several pathways of DNA repair. Involved in base excision repair (BER) responsible for repair of lesions that give rise to abasic (AP) sites in DNA. Also contributes to DNA double-strand break repair by non-homologous end joining and homologous recombination. Has both template-dependent and template-independent (terminal transferase) DNA polymerase activities. Also has a 5'-deoxyribose-5-phosphate lyase (dRP lyase) activity.</text>
</comment>
<evidence type="ECO:0000256" key="26">
    <source>
        <dbReference type="SAM" id="MobiDB-lite"/>
    </source>
</evidence>
<accession>A0AAV1NV18</accession>
<organism evidence="28 29">
    <name type="scientific">Scomber scombrus</name>
    <name type="common">Atlantic mackerel</name>
    <name type="synonym">Scomber vernalis</name>
    <dbReference type="NCBI Taxonomy" id="13677"/>
    <lineage>
        <taxon>Eukaryota</taxon>
        <taxon>Metazoa</taxon>
        <taxon>Chordata</taxon>
        <taxon>Craniata</taxon>
        <taxon>Vertebrata</taxon>
        <taxon>Euteleostomi</taxon>
        <taxon>Actinopterygii</taxon>
        <taxon>Neopterygii</taxon>
        <taxon>Teleostei</taxon>
        <taxon>Neoteleostei</taxon>
        <taxon>Acanthomorphata</taxon>
        <taxon>Pelagiaria</taxon>
        <taxon>Scombriformes</taxon>
        <taxon>Scombridae</taxon>
        <taxon>Scomber</taxon>
    </lineage>
</organism>
<evidence type="ECO:0000256" key="25">
    <source>
        <dbReference type="PIRSR" id="PIRSR622312-50"/>
    </source>
</evidence>
<dbReference type="PROSITE" id="PS00522">
    <property type="entry name" value="DNA_POLYMERASE_X"/>
    <property type="match status" value="1"/>
</dbReference>
<dbReference type="FunFam" id="3.30.460.10:FF:000020">
    <property type="entry name" value="DNA polymerase lambda"/>
    <property type="match status" value="1"/>
</dbReference>
<dbReference type="EC" id="2.7.7.7" evidence="5"/>
<gene>
    <name evidence="28" type="ORF">FSCOSCO3_A024949</name>
</gene>
<dbReference type="Gene3D" id="3.30.210.10">
    <property type="entry name" value="DNA polymerase, thumb domain"/>
    <property type="match status" value="1"/>
</dbReference>
<keyword evidence="29" id="KW-1185">Reference proteome</keyword>
<evidence type="ECO:0000256" key="13">
    <source>
        <dbReference type="ARBA" id="ARBA00022842"/>
    </source>
</evidence>
<dbReference type="Gene3D" id="3.30.460.10">
    <property type="entry name" value="Beta Polymerase, domain 2"/>
    <property type="match status" value="1"/>
</dbReference>
<sequence>MEPRHGIMKAFPKVKRARVLQGKDDPPFKKKPFECDTTGNTFKGVTVYILPAGIGNARCQIFQRQIQQNGGQTASSLCPNVTHVVVDDNMDSGRALRLLKVDCMPSGVQLVKCTWLSLCISEKQLLDVANYSLLLPKRDSETQHENVKEDLPNYKPAAESIVEPVSDQMKQEETIDMISHSRTAPENKKEVRGEEDNVSQSDLEALITGQHPKEETPGLSLDPGPNSAAQKPISGKWVCAQSSQSKTNNFNKHITDKLEVLAKAYTHQGDKWRALGYSKAVNALKSYHKPVTSYQEACLIPGIGKHMADKIDEIMESGHLRKIDHIGDAVPVLELFTNIWGAGAKTAQLWYQQGFRTLEDIRTKAHLSNTQKIGLKHYDDFLDRMPREEAAAIEKVVRDAALAIDTGLVAMACGSYRRGKATCGDVDVLISHPDGKSHKGLFSKVLQSLHDSGFLTDDLVSHEENGDQKKYMGVCCLPGPGHRHRRLDVIVVPYNEYACALMYFTGSAHFNRSLRALAKTKCMSLSEHSLNKGVVRQGSLKVYNGTPLPTPTEKEVFSLLGIPYRDPLERDW</sequence>
<dbReference type="InterPro" id="IPR019843">
    <property type="entry name" value="DNA_pol-X_BS"/>
</dbReference>
<keyword evidence="10" id="KW-0235">DNA replication</keyword>
<reference evidence="28 29" key="1">
    <citation type="submission" date="2024-01" db="EMBL/GenBank/DDBJ databases">
        <authorList>
            <person name="Alioto T."/>
            <person name="Alioto T."/>
            <person name="Gomez Garrido J."/>
        </authorList>
    </citation>
    <scope>NUCLEOTIDE SEQUENCE [LARGE SCALE GENOMIC DNA]</scope>
</reference>
<protein>
    <recommendedName>
        <fullName evidence="6">DNA polymerase lambda</fullName>
        <ecNumber evidence="5">2.7.7.7</ecNumber>
    </recommendedName>
</protein>
<evidence type="ECO:0000256" key="24">
    <source>
        <dbReference type="PIRSR" id="PIRSR000817-1"/>
    </source>
</evidence>
<feature type="binding site" evidence="24">
    <location>
        <position position="488"/>
    </location>
    <ligand>
        <name>Mg(2+)</name>
        <dbReference type="ChEBI" id="CHEBI:18420"/>
    </ligand>
</feature>
<evidence type="ECO:0000256" key="5">
    <source>
        <dbReference type="ARBA" id="ARBA00012417"/>
    </source>
</evidence>
<evidence type="ECO:0000256" key="23">
    <source>
        <dbReference type="PIRNR" id="PIRNR000817"/>
    </source>
</evidence>
<dbReference type="PANTHER" id="PTHR11276">
    <property type="entry name" value="DNA POLYMERASE TYPE-X FAMILY MEMBER"/>
    <property type="match status" value="1"/>
</dbReference>
<dbReference type="InterPro" id="IPR043519">
    <property type="entry name" value="NT_sf"/>
</dbReference>
<dbReference type="InterPro" id="IPR036420">
    <property type="entry name" value="BRCT_dom_sf"/>
</dbReference>
<name>A0AAV1NV18_SCOSC</name>
<dbReference type="InterPro" id="IPR001357">
    <property type="entry name" value="BRCT_dom"/>
</dbReference>
<dbReference type="GO" id="GO:0005634">
    <property type="term" value="C:nucleus"/>
    <property type="evidence" value="ECO:0007669"/>
    <property type="project" value="UniProtKB-SubCell"/>
</dbReference>
<dbReference type="GO" id="GO:0016829">
    <property type="term" value="F:lyase activity"/>
    <property type="evidence" value="ECO:0007669"/>
    <property type="project" value="UniProtKB-KW"/>
</dbReference>
<evidence type="ECO:0000256" key="7">
    <source>
        <dbReference type="ARBA" id="ARBA00022634"/>
    </source>
</evidence>
<feature type="binding site" evidence="24">
    <location>
        <position position="425"/>
    </location>
    <ligand>
        <name>Mg(2+)</name>
        <dbReference type="ChEBI" id="CHEBI:18420"/>
    </ligand>
</feature>
<dbReference type="AlphaFoldDB" id="A0AAV1NV18"/>
<dbReference type="Pfam" id="PF10391">
    <property type="entry name" value="DNA_pol_lambd_f"/>
    <property type="match status" value="1"/>
</dbReference>
<comment type="subunit">
    <text evidence="22">Interacts with PCNA. Interacts with PAXX; promoting POLL recruitment to double-strand breaks (DSBs) and stimulation of the end-filling activity of POLL. Interacts with XRCC4; promoting POLL recruitment to double-strand breaks (DSBs) and stimulation of the end-filling activity of POLL. Interacts with NHEJ1/XLF; promoting POLL recruitment to double-strand breaks (DSBs) and stimulation of the end-filling activity of POLL.</text>
</comment>
<comment type="caution">
    <text evidence="28">The sequence shown here is derived from an EMBL/GenBank/DDBJ whole genome shotgun (WGS) entry which is preliminary data.</text>
</comment>
<dbReference type="InterPro" id="IPR027421">
    <property type="entry name" value="DNA_pol_lamdba_lyase_dom_sf"/>
</dbReference>
<evidence type="ECO:0000256" key="9">
    <source>
        <dbReference type="ARBA" id="ARBA00022695"/>
    </source>
</evidence>
<dbReference type="FunFam" id="1.10.150.110:FF:000004">
    <property type="entry name" value="DNA polymerase lambda"/>
    <property type="match status" value="1"/>
</dbReference>
<dbReference type="InterPro" id="IPR037160">
    <property type="entry name" value="DNA_Pol_thumb_sf"/>
</dbReference>
<dbReference type="PANTHER" id="PTHR11276:SF28">
    <property type="entry name" value="DNA POLYMERASE LAMBDA"/>
    <property type="match status" value="1"/>
</dbReference>
<feature type="region of interest" description="Disordered" evidence="26">
    <location>
        <begin position="179"/>
        <end position="231"/>
    </location>
</feature>
<evidence type="ECO:0000256" key="22">
    <source>
        <dbReference type="ARBA" id="ARBA00061803"/>
    </source>
</evidence>
<evidence type="ECO:0000256" key="3">
    <source>
        <dbReference type="ARBA" id="ARBA00004123"/>
    </source>
</evidence>
<feature type="compositionally biased region" description="Basic and acidic residues" evidence="26">
    <location>
        <begin position="183"/>
        <end position="195"/>
    </location>
</feature>
<dbReference type="InterPro" id="IPR028207">
    <property type="entry name" value="DNA_pol_B_palm_palm"/>
</dbReference>
<dbReference type="Pfam" id="PF14716">
    <property type="entry name" value="HHH_8"/>
    <property type="match status" value="1"/>
</dbReference>
<evidence type="ECO:0000256" key="12">
    <source>
        <dbReference type="ARBA" id="ARBA00022763"/>
    </source>
</evidence>
<comment type="catalytic activity">
    <reaction evidence="20">
        <text>DNA(n) + a 2'-deoxyribonucleoside 5'-triphosphate = DNA(n+1) + diphosphate</text>
        <dbReference type="Rhea" id="RHEA:22508"/>
        <dbReference type="Rhea" id="RHEA-COMP:17339"/>
        <dbReference type="Rhea" id="RHEA-COMP:17340"/>
        <dbReference type="ChEBI" id="CHEBI:33019"/>
        <dbReference type="ChEBI" id="CHEBI:61560"/>
        <dbReference type="ChEBI" id="CHEBI:173112"/>
        <dbReference type="EC" id="2.7.7.7"/>
    </reaction>
</comment>
<evidence type="ECO:0000256" key="16">
    <source>
        <dbReference type="ARBA" id="ARBA00023204"/>
    </source>
</evidence>
<dbReference type="PRINTS" id="PR00869">
    <property type="entry name" value="DNAPOLX"/>
</dbReference>
<dbReference type="CDD" id="cd00141">
    <property type="entry name" value="NT_POLXc"/>
    <property type="match status" value="1"/>
</dbReference>
<keyword evidence="17" id="KW-0464">Manganese</keyword>
<comment type="subcellular location">
    <subcellularLocation>
        <location evidence="3 23">Nucleus</location>
    </subcellularLocation>
</comment>
<keyword evidence="18" id="KW-0456">Lyase</keyword>
<dbReference type="Pfam" id="PF14792">
    <property type="entry name" value="DNA_pol_B_palm"/>
    <property type="match status" value="1"/>
</dbReference>
<dbReference type="Gene3D" id="3.40.50.10190">
    <property type="entry name" value="BRCT domain"/>
    <property type="match status" value="1"/>
</dbReference>
<dbReference type="InterPro" id="IPR002054">
    <property type="entry name" value="DNA-dir_DNA_pol_X"/>
</dbReference>
<dbReference type="SUPFAM" id="SSF52113">
    <property type="entry name" value="BRCT domain"/>
    <property type="match status" value="1"/>
</dbReference>
<evidence type="ECO:0000256" key="17">
    <source>
        <dbReference type="ARBA" id="ARBA00023211"/>
    </source>
</evidence>
<dbReference type="GO" id="GO:0003887">
    <property type="term" value="F:DNA-directed DNA polymerase activity"/>
    <property type="evidence" value="ECO:0007669"/>
    <property type="project" value="UniProtKB-UniRule"/>
</dbReference>
<comment type="cofactor">
    <cofactor evidence="2 24">
        <name>Mg(2+)</name>
        <dbReference type="ChEBI" id="CHEBI:18420"/>
    </cofactor>
</comment>
<evidence type="ECO:0000256" key="1">
    <source>
        <dbReference type="ARBA" id="ARBA00001936"/>
    </source>
</evidence>
<dbReference type="Pfam" id="PF14791">
    <property type="entry name" value="DNA_pol_B_thumb"/>
    <property type="match status" value="1"/>
</dbReference>
<feature type="active site" description="Nucleophile; Schiff-base intermediate with DNA; for 5'-dRP lyase activity" evidence="25">
    <location>
        <position position="310"/>
    </location>
</feature>
<keyword evidence="7" id="KW-0237">DNA synthesis</keyword>
<evidence type="ECO:0000256" key="2">
    <source>
        <dbReference type="ARBA" id="ARBA00001946"/>
    </source>
</evidence>
<comment type="cofactor">
    <cofactor evidence="1">
        <name>Mn(2+)</name>
        <dbReference type="ChEBI" id="CHEBI:29035"/>
    </cofactor>
</comment>
<proteinExistence type="inferred from homology"/>
<evidence type="ECO:0000256" key="18">
    <source>
        <dbReference type="ARBA" id="ARBA00023239"/>
    </source>
</evidence>
<evidence type="ECO:0000256" key="11">
    <source>
        <dbReference type="ARBA" id="ARBA00022723"/>
    </source>
</evidence>
<evidence type="ECO:0000256" key="8">
    <source>
        <dbReference type="ARBA" id="ARBA00022679"/>
    </source>
</evidence>
<dbReference type="PRINTS" id="PR00870">
    <property type="entry name" value="DNAPOLXBETA"/>
</dbReference>
<dbReference type="FunFam" id="3.40.50.10190:FF:000031">
    <property type="entry name" value="DNA polymerase"/>
    <property type="match status" value="1"/>
</dbReference>
<dbReference type="EMBL" id="CAWUFR010000061">
    <property type="protein sequence ID" value="CAK6962853.1"/>
    <property type="molecule type" value="Genomic_DNA"/>
</dbReference>
<dbReference type="Gene3D" id="1.10.150.110">
    <property type="entry name" value="DNA polymerase beta, N-terminal domain-like"/>
    <property type="match status" value="1"/>
</dbReference>
<evidence type="ECO:0000259" key="27">
    <source>
        <dbReference type="PROSITE" id="PS50172"/>
    </source>
</evidence>
<keyword evidence="13 23" id="KW-0460">Magnesium</keyword>
<keyword evidence="14" id="KW-0239">DNA-directed DNA polymerase</keyword>
<dbReference type="SMART" id="SM00483">
    <property type="entry name" value="POLXc"/>
    <property type="match status" value="1"/>
</dbReference>
<evidence type="ECO:0000256" key="6">
    <source>
        <dbReference type="ARBA" id="ARBA00016513"/>
    </source>
</evidence>
<dbReference type="GO" id="GO:0006303">
    <property type="term" value="P:double-strand break repair via nonhomologous end joining"/>
    <property type="evidence" value="ECO:0007669"/>
    <property type="project" value="TreeGrafter"/>
</dbReference>
<keyword evidence="12" id="KW-0227">DNA damage</keyword>
<evidence type="ECO:0000313" key="28">
    <source>
        <dbReference type="EMBL" id="CAK6962853.1"/>
    </source>
</evidence>
<evidence type="ECO:0000256" key="14">
    <source>
        <dbReference type="ARBA" id="ARBA00022932"/>
    </source>
</evidence>
<dbReference type="SUPFAM" id="SSF81301">
    <property type="entry name" value="Nucleotidyltransferase"/>
    <property type="match status" value="1"/>
</dbReference>
<dbReference type="InterPro" id="IPR001726">
    <property type="entry name" value="TdT/Mu"/>
</dbReference>
<dbReference type="CDD" id="cd17715">
    <property type="entry name" value="BRCT_polymerase_lambda"/>
    <property type="match status" value="1"/>
</dbReference>
<dbReference type="PROSITE" id="PS50172">
    <property type="entry name" value="BRCT"/>
    <property type="match status" value="1"/>
</dbReference>
<keyword evidence="16" id="KW-0234">DNA repair</keyword>
<dbReference type="InterPro" id="IPR022312">
    <property type="entry name" value="DNA_pol_X"/>
</dbReference>
<dbReference type="GO" id="GO:0046872">
    <property type="term" value="F:metal ion binding"/>
    <property type="evidence" value="ECO:0007669"/>
    <property type="project" value="UniProtKB-UniRule"/>
</dbReference>
<dbReference type="SUPFAM" id="SSF47802">
    <property type="entry name" value="DNA polymerase beta, N-terminal domain-like"/>
    <property type="match status" value="1"/>
</dbReference>